<reference evidence="2" key="1">
    <citation type="submission" date="2016-11" db="UniProtKB">
        <authorList>
            <consortium name="WormBaseParasite"/>
        </authorList>
    </citation>
    <scope>IDENTIFICATION</scope>
    <source>
        <strain evidence="2">KR3021</strain>
    </source>
</reference>
<dbReference type="Proteomes" id="UP000095286">
    <property type="component" value="Unplaced"/>
</dbReference>
<evidence type="ECO:0000313" key="2">
    <source>
        <dbReference type="WBParaSite" id="RSKR_0000577900.1"/>
    </source>
</evidence>
<sequence>MNTEYLGHPNVNGNNPVNNSGTNKQDPSQEINLGYSPFPTTQEIVVPAQNIMSDAQGLAVSADSTNIIPPFDLSLREHSHLIFEVNGSLLPPPSKKGQVDISSASDVTSTLTQSETEVEPRQTTVGNSLDNENNPDSQVPQEKASINGSLLPPPSKKGQVDISSASDVTSTLTQSETEVEPRQTTVGNSLDDENNPDSQVSQEKASSDHFLVHLIQPSIFPHFHQRDKRTVSKSSTRINCTTAHLQVINFHQNSSINIAEASQALGIHDNENVSNCQAALNAQVGHTSSASTNSHTAQSSVVGPNYQQNYESAHNSAVAMDSQISYEPAQNYQGAANLQGASNFQEAHNFQEAANFQEAQDVNYQSPLQSIHQTYTVPITIAQSHTSINAENNLLPEQEQNLQITQTQFNLIQHQNEIRSNKVTIVVETPSEHLENPQYAFVPIQRQIPNNGKRVHNFDLSHNEDFRSELPDELFEYLQTTGPISNEQERLEVEMMKNIILKEYRAASNPGSSEVMKRKSNSNHSGISAINQEHPNSNNNGCSVITSQQSFVNHGRNSAIIHEQPSSNDSVNSTIIQEQQFSNDSGISAIDHKQTYSNNSGSSVFYHGQPFSNHSQDSLMSCEIQPHASLLENSSMQSSYHQNNPQLIASEFQNSNNMSNLNHNIRPNIQQHSNGSKIIEGRHHQTVHLNHPQNEHQSSVLGNLLQPNNHNQSNMHPLSVTNNHQEYSPESQNNYDLRLRQHSQGQLERNIVRRRLNYNNQYENSNANSYQQSMEAPPTSMLQQTFNQATNDNYQNGPTQRMEFSNYIYDNSGSNTYGMDPITPVANPYLHAGLPTQERSPLNPVNHMMQTYGNNLPPTVIPNRFDPNFSKTPPNQFNSNFNLIRGDQMNLSAEANNANQYIHSINRLSQVPFNKHLNVHSGGMPPRIQPNDNTMPQMEQLTNIPLNYSNFNSDMTVSTPGYYRNPSYKGRLVYKNSHLSTTHSKVEVHGNLTSTHGSQCDMDNGSNDKSNDEMDEPSQPSNTFADGCCNCYINQDSNEPYHRDMENPPNFNDRNVLDQSGTASNFQESSDSMTTNIYSDPMTTSIYSDPMTTNIYSDPMSINTYSDPMNINIHSVPPVDNISLANFRSGETQENNELFTDRPNRQTKPKSAKIPGRPTMPRAPRTTTIPRAPRRPTISKAPKTPSGKTIALIKAARKGNSKKQTNILPESQTDPNEMMDTIKYVRPVNAMMDPINLGVSSNQNEVMDLMNGMPSTSNGKNCGVGGHQVPFLLHHPTLPVNTTHIWANSSTKKAANNIAADDNILYGMPCSSKKVFVVRKETEERGLVDGLLPNKNPARNKSVPVAPIVPFKEKLDLSNVNGSETNMSIANMYAGNEMETLINSVGSEHPLLSKHRNDSKYQDEKKDDDDFLNQMLEGGLEVSGRNMVDFFNQLTNTSSVSEMGCGSRHEASSTTRKGRKRKLDSSPDGRKGDSIGMYEREDYKTLSKSERTKKAQKEYESKPPTNTFTFNGSKVEVLLNKKKAECSKGDFENRVNDIKDQKEGIKGIKGHTESKAIQDINIQKEVKLISREKRTKDMTEQGVTKSIQEPTATQHAQDQNKTEAMADEKRKKKEDLRANVEKFNKWAESGPPKQKRQRCSSICRDTVNDIKSPGKYGLHRSTSLISLTGEYASAKHLQQLYIGHLAICRNRKLDKGMLYESWFKKNKEIAGAEVYTFNQFNINRVPEEKRLQGTSFVMPDTLTDSIKLSIVIPDIILPNNGDVVQEPSDLPVQHEGGGVVGLEMGLLGTESVMDISGYLNVGSESVPNVGSEMAPNVVSERPPYIKAAEVEESEEDEDWVRTRTTFVYKLETVCCEYRNTNSFLCQVLPSKVRKREVAMPNPGNSTDLINKSSTRVLSNAFNLPVDNLNVLLERETIKTFAKVGQSYKGQVNENLEEHQNDMQKQLYSNKESNYRANFGFLGVLSY</sequence>
<proteinExistence type="predicted"/>
<name>A0AC35TYN0_9BILA</name>
<evidence type="ECO:0000313" key="1">
    <source>
        <dbReference type="Proteomes" id="UP000095286"/>
    </source>
</evidence>
<protein>
    <submittedName>
        <fullName evidence="2">GLTSCR1 domain-containing protein</fullName>
    </submittedName>
</protein>
<accession>A0AC35TYN0</accession>
<dbReference type="WBParaSite" id="RSKR_0000577900.1">
    <property type="protein sequence ID" value="RSKR_0000577900.1"/>
    <property type="gene ID" value="RSKR_0000577900"/>
</dbReference>
<organism evidence="1 2">
    <name type="scientific">Rhabditophanes sp. KR3021</name>
    <dbReference type="NCBI Taxonomy" id="114890"/>
    <lineage>
        <taxon>Eukaryota</taxon>
        <taxon>Metazoa</taxon>
        <taxon>Ecdysozoa</taxon>
        <taxon>Nematoda</taxon>
        <taxon>Chromadorea</taxon>
        <taxon>Rhabditida</taxon>
        <taxon>Tylenchina</taxon>
        <taxon>Panagrolaimomorpha</taxon>
        <taxon>Strongyloidoidea</taxon>
        <taxon>Alloionematidae</taxon>
        <taxon>Rhabditophanes</taxon>
    </lineage>
</organism>